<dbReference type="Pfam" id="PF00107">
    <property type="entry name" value="ADH_zinc_N"/>
    <property type="match status" value="1"/>
</dbReference>
<evidence type="ECO:0000256" key="2">
    <source>
        <dbReference type="ARBA" id="ARBA00008072"/>
    </source>
</evidence>
<name>A0A421BKU0_9RHOB</name>
<dbReference type="SUPFAM" id="SSF51735">
    <property type="entry name" value="NAD(P)-binding Rossmann-fold domains"/>
    <property type="match status" value="1"/>
</dbReference>
<keyword evidence="6" id="KW-0560">Oxidoreductase</keyword>
<dbReference type="InterPro" id="IPR020843">
    <property type="entry name" value="ER"/>
</dbReference>
<evidence type="ECO:0000256" key="1">
    <source>
        <dbReference type="ARBA" id="ARBA00001947"/>
    </source>
</evidence>
<sequence>MSDLPTMMRAALLDAPGAALRLAEVPVPVPGPGQYLVRLEACGLCHSDLHVQRGEEPMPPEAFPLILGHEGIGRIVAGEGPLPHGTRVGLPWLYDTCLGCGPCLGGHETFCTAQRARGLDAPGAFAEYALLETRFALPIPEEVDPVSGGPLLCAGLTAWSALERCEVHAGARLLVIGAGGLGQYALEIGLARGLRVAVVEPDARKRAEMRARGASLAVAPGEVQAIRDWGGADITLNFAPTPKVWDLIAAVANPLSQIVAVALVHEPVALSMMWLINGGHRVMGSSVGTRAELSAFLAFAADHPFRVAVERVPFADINAALERLAAGEVAGRIVLDFGGR</sequence>
<accession>A0A421BKU0</accession>
<dbReference type="AlphaFoldDB" id="A0A421BKU0"/>
<dbReference type="EMBL" id="RCHI01000017">
    <property type="protein sequence ID" value="RLL62968.1"/>
    <property type="molecule type" value="Genomic_DNA"/>
</dbReference>
<evidence type="ECO:0000256" key="4">
    <source>
        <dbReference type="ARBA" id="ARBA00022723"/>
    </source>
</evidence>
<dbReference type="InterPro" id="IPR013154">
    <property type="entry name" value="ADH-like_N"/>
</dbReference>
<dbReference type="InterPro" id="IPR011032">
    <property type="entry name" value="GroES-like_sf"/>
</dbReference>
<comment type="cofactor">
    <cofactor evidence="1">
        <name>Zn(2+)</name>
        <dbReference type="ChEBI" id="CHEBI:29105"/>
    </cofactor>
</comment>
<dbReference type="GO" id="GO:0004022">
    <property type="term" value="F:alcohol dehydrogenase (NAD+) activity"/>
    <property type="evidence" value="ECO:0007669"/>
    <property type="project" value="UniProtKB-EC"/>
</dbReference>
<dbReference type="InterPro" id="IPR036291">
    <property type="entry name" value="NAD(P)-bd_dom_sf"/>
</dbReference>
<proteinExistence type="inferred from homology"/>
<dbReference type="GO" id="GO:0005737">
    <property type="term" value="C:cytoplasm"/>
    <property type="evidence" value="ECO:0007669"/>
    <property type="project" value="TreeGrafter"/>
</dbReference>
<dbReference type="Pfam" id="PF08240">
    <property type="entry name" value="ADH_N"/>
    <property type="match status" value="1"/>
</dbReference>
<gene>
    <name evidence="8" type="ORF">DYS74_15160</name>
</gene>
<evidence type="ECO:0000256" key="5">
    <source>
        <dbReference type="ARBA" id="ARBA00022833"/>
    </source>
</evidence>
<keyword evidence="9" id="KW-1185">Reference proteome</keyword>
<evidence type="ECO:0000256" key="6">
    <source>
        <dbReference type="ARBA" id="ARBA00023002"/>
    </source>
</evidence>
<dbReference type="PANTHER" id="PTHR42940">
    <property type="entry name" value="ALCOHOL DEHYDROGENASE 1-RELATED"/>
    <property type="match status" value="1"/>
</dbReference>
<comment type="similarity">
    <text evidence="2">Belongs to the zinc-containing alcohol dehydrogenase family.</text>
</comment>
<dbReference type="Gene3D" id="3.40.50.720">
    <property type="entry name" value="NAD(P)-binding Rossmann-like Domain"/>
    <property type="match status" value="1"/>
</dbReference>
<dbReference type="SMART" id="SM00829">
    <property type="entry name" value="PKS_ER"/>
    <property type="match status" value="1"/>
</dbReference>
<evidence type="ECO:0000313" key="9">
    <source>
        <dbReference type="Proteomes" id="UP000279673"/>
    </source>
</evidence>
<dbReference type="SUPFAM" id="SSF50129">
    <property type="entry name" value="GroES-like"/>
    <property type="match status" value="1"/>
</dbReference>
<keyword evidence="4" id="KW-0479">Metal-binding</keyword>
<dbReference type="EC" id="1.1.1.1" evidence="3"/>
<keyword evidence="5" id="KW-0862">Zinc</keyword>
<protein>
    <recommendedName>
        <fullName evidence="3">alcohol dehydrogenase</fullName>
        <ecNumber evidence="3">1.1.1.1</ecNumber>
    </recommendedName>
</protein>
<dbReference type="Proteomes" id="UP000279673">
    <property type="component" value="Unassembled WGS sequence"/>
</dbReference>
<organism evidence="8 9">
    <name type="scientific">Paenirhodobacter hankyongi</name>
    <dbReference type="NCBI Taxonomy" id="2294033"/>
    <lineage>
        <taxon>Bacteria</taxon>
        <taxon>Pseudomonadati</taxon>
        <taxon>Pseudomonadota</taxon>
        <taxon>Alphaproteobacteria</taxon>
        <taxon>Rhodobacterales</taxon>
        <taxon>Rhodobacter group</taxon>
        <taxon>Paenirhodobacter</taxon>
    </lineage>
</organism>
<dbReference type="Gene3D" id="3.90.180.10">
    <property type="entry name" value="Medium-chain alcohol dehydrogenases, catalytic domain"/>
    <property type="match status" value="1"/>
</dbReference>
<evidence type="ECO:0000259" key="7">
    <source>
        <dbReference type="SMART" id="SM00829"/>
    </source>
</evidence>
<evidence type="ECO:0000256" key="3">
    <source>
        <dbReference type="ARBA" id="ARBA00013190"/>
    </source>
</evidence>
<dbReference type="PANTHER" id="PTHR42940:SF8">
    <property type="entry name" value="VACUOLAR PROTEIN SORTING-ASSOCIATED PROTEIN 11"/>
    <property type="match status" value="1"/>
</dbReference>
<dbReference type="GO" id="GO:0046872">
    <property type="term" value="F:metal ion binding"/>
    <property type="evidence" value="ECO:0007669"/>
    <property type="project" value="UniProtKB-KW"/>
</dbReference>
<dbReference type="RefSeq" id="WP_121534535.1">
    <property type="nucleotide sequence ID" value="NZ_RCHI01000017.1"/>
</dbReference>
<comment type="caution">
    <text evidence="8">The sequence shown here is derived from an EMBL/GenBank/DDBJ whole genome shotgun (WGS) entry which is preliminary data.</text>
</comment>
<dbReference type="InterPro" id="IPR013149">
    <property type="entry name" value="ADH-like_C"/>
</dbReference>
<evidence type="ECO:0000313" key="8">
    <source>
        <dbReference type="EMBL" id="RLL62968.1"/>
    </source>
</evidence>
<reference evidence="8 9" key="1">
    <citation type="submission" date="2018-10" db="EMBL/GenBank/DDBJ databases">
        <title>Rhodobacter sp . BO-81.</title>
        <authorList>
            <person name="Im W.T."/>
        </authorList>
    </citation>
    <scope>NUCLEOTIDE SEQUENCE [LARGE SCALE GENOMIC DNA]</scope>
    <source>
        <strain evidence="8 9">BO-81</strain>
    </source>
</reference>
<feature type="domain" description="Enoyl reductase (ER)" evidence="7">
    <location>
        <begin position="17"/>
        <end position="335"/>
    </location>
</feature>